<keyword evidence="1" id="KW-1133">Transmembrane helix</keyword>
<protein>
    <recommendedName>
        <fullName evidence="4">RNase H type-1 domain-containing protein</fullName>
    </recommendedName>
</protein>
<sequence>MMQFTWRSISSVWADLRSSLFWHVGDGRRVRFWTDHWVKELGPLSNYCTNARPVFQDATVYVMVTLEGEWNWEYLKGIYQGKFSCILQPFLRFMGSRVETPLHAVRDCLVARNVWVIVQGVCWNILFGIITWRIWKRRNNLLFNGEFCKASIEQLMQVEYRWIKALDYWSSLSWGFVSGSSRGINQLLVERGCLIAANMLNGQIEETKGSLARIVRELLARDWHVKAMFTPRTANMAAGSMAALGRNIPLGLRIYDVPPKMIKMKIL</sequence>
<dbReference type="EMBL" id="JABEZX010000009">
    <property type="protein sequence ID" value="MBA0567118.1"/>
    <property type="molecule type" value="Genomic_DNA"/>
</dbReference>
<evidence type="ECO:0000313" key="2">
    <source>
        <dbReference type="EMBL" id="MBA0567118.1"/>
    </source>
</evidence>
<feature type="transmembrane region" description="Helical" evidence="1">
    <location>
        <begin position="114"/>
        <end position="135"/>
    </location>
</feature>
<reference evidence="2 3" key="1">
    <citation type="journal article" date="2019" name="Genome Biol. Evol.">
        <title>Insights into the evolution of the New World diploid cottons (Gossypium, subgenus Houzingenia) based on genome sequencing.</title>
        <authorList>
            <person name="Grover C.E."/>
            <person name="Arick M.A. 2nd"/>
            <person name="Thrash A."/>
            <person name="Conover J.L."/>
            <person name="Sanders W.S."/>
            <person name="Peterson D.G."/>
            <person name="Frelichowski J.E."/>
            <person name="Scheffler J.A."/>
            <person name="Scheffler B.E."/>
            <person name="Wendel J.F."/>
        </authorList>
    </citation>
    <scope>NUCLEOTIDE SEQUENCE [LARGE SCALE GENOMIC DNA]</scope>
    <source>
        <strain evidence="2">157</strain>
        <tissue evidence="2">Leaf</tissue>
    </source>
</reference>
<keyword evidence="1" id="KW-0812">Transmembrane</keyword>
<evidence type="ECO:0000313" key="3">
    <source>
        <dbReference type="Proteomes" id="UP000593572"/>
    </source>
</evidence>
<evidence type="ECO:0008006" key="4">
    <source>
        <dbReference type="Google" id="ProtNLM"/>
    </source>
</evidence>
<comment type="caution">
    <text evidence="2">The sequence shown here is derived from an EMBL/GenBank/DDBJ whole genome shotgun (WGS) entry which is preliminary data.</text>
</comment>
<dbReference type="Proteomes" id="UP000593572">
    <property type="component" value="Unassembled WGS sequence"/>
</dbReference>
<dbReference type="AlphaFoldDB" id="A0A7J8MQX8"/>
<evidence type="ECO:0000256" key="1">
    <source>
        <dbReference type="SAM" id="Phobius"/>
    </source>
</evidence>
<gene>
    <name evidence="2" type="ORF">Golob_011874</name>
</gene>
<keyword evidence="1" id="KW-0472">Membrane</keyword>
<name>A0A7J8MQX8_9ROSI</name>
<proteinExistence type="predicted"/>
<organism evidence="2 3">
    <name type="scientific">Gossypium lobatum</name>
    <dbReference type="NCBI Taxonomy" id="34289"/>
    <lineage>
        <taxon>Eukaryota</taxon>
        <taxon>Viridiplantae</taxon>
        <taxon>Streptophyta</taxon>
        <taxon>Embryophyta</taxon>
        <taxon>Tracheophyta</taxon>
        <taxon>Spermatophyta</taxon>
        <taxon>Magnoliopsida</taxon>
        <taxon>eudicotyledons</taxon>
        <taxon>Gunneridae</taxon>
        <taxon>Pentapetalae</taxon>
        <taxon>rosids</taxon>
        <taxon>malvids</taxon>
        <taxon>Malvales</taxon>
        <taxon>Malvaceae</taxon>
        <taxon>Malvoideae</taxon>
        <taxon>Gossypium</taxon>
    </lineage>
</organism>
<keyword evidence="3" id="KW-1185">Reference proteome</keyword>
<accession>A0A7J8MQX8</accession>